<feature type="region of interest" description="Disordered" evidence="1">
    <location>
        <begin position="262"/>
        <end position="289"/>
    </location>
</feature>
<accession>A0AAD7BAZ6</accession>
<dbReference type="Proteomes" id="UP001221142">
    <property type="component" value="Unassembled WGS sequence"/>
</dbReference>
<dbReference type="AlphaFoldDB" id="A0AAD7BAZ6"/>
<reference evidence="2" key="1">
    <citation type="submission" date="2023-03" db="EMBL/GenBank/DDBJ databases">
        <title>Massive genome expansion in bonnet fungi (Mycena s.s.) driven by repeated elements and novel gene families across ecological guilds.</title>
        <authorList>
            <consortium name="Lawrence Berkeley National Laboratory"/>
            <person name="Harder C.B."/>
            <person name="Miyauchi S."/>
            <person name="Viragh M."/>
            <person name="Kuo A."/>
            <person name="Thoen E."/>
            <person name="Andreopoulos B."/>
            <person name="Lu D."/>
            <person name="Skrede I."/>
            <person name="Drula E."/>
            <person name="Henrissat B."/>
            <person name="Morin E."/>
            <person name="Kohler A."/>
            <person name="Barry K."/>
            <person name="LaButti K."/>
            <person name="Morin E."/>
            <person name="Salamov A."/>
            <person name="Lipzen A."/>
            <person name="Mereny Z."/>
            <person name="Hegedus B."/>
            <person name="Baldrian P."/>
            <person name="Stursova M."/>
            <person name="Weitz H."/>
            <person name="Taylor A."/>
            <person name="Grigoriev I.V."/>
            <person name="Nagy L.G."/>
            <person name="Martin F."/>
            <person name="Kauserud H."/>
        </authorList>
    </citation>
    <scope>NUCLEOTIDE SEQUENCE</scope>
    <source>
        <strain evidence="2">9284</strain>
    </source>
</reference>
<proteinExistence type="predicted"/>
<gene>
    <name evidence="2" type="ORF">FB45DRAFT_934962</name>
</gene>
<evidence type="ECO:0000313" key="2">
    <source>
        <dbReference type="EMBL" id="KAJ7615932.1"/>
    </source>
</evidence>
<organism evidence="2 3">
    <name type="scientific">Roridomyces roridus</name>
    <dbReference type="NCBI Taxonomy" id="1738132"/>
    <lineage>
        <taxon>Eukaryota</taxon>
        <taxon>Fungi</taxon>
        <taxon>Dikarya</taxon>
        <taxon>Basidiomycota</taxon>
        <taxon>Agaricomycotina</taxon>
        <taxon>Agaricomycetes</taxon>
        <taxon>Agaricomycetidae</taxon>
        <taxon>Agaricales</taxon>
        <taxon>Marasmiineae</taxon>
        <taxon>Mycenaceae</taxon>
        <taxon>Roridomyces</taxon>
    </lineage>
</organism>
<comment type="caution">
    <text evidence="2">The sequence shown here is derived from an EMBL/GenBank/DDBJ whole genome shotgun (WGS) entry which is preliminary data.</text>
</comment>
<protein>
    <submittedName>
        <fullName evidence="2">Uncharacterized protein</fullName>
    </submittedName>
</protein>
<keyword evidence="3" id="KW-1185">Reference proteome</keyword>
<evidence type="ECO:0000256" key="1">
    <source>
        <dbReference type="SAM" id="MobiDB-lite"/>
    </source>
</evidence>
<name>A0AAD7BAZ6_9AGAR</name>
<sequence>MCPSTIAGQHPHLTLCSSPCAVLTPTPTPVVPGGPTISRTFPVLAAKSPEKGVLTAEFPSALSATADEALVYSYGSYHEEPPVAITLNTRRDDNWTVCVPVDAAPSTAGANPTLLSVEYAVKYATTADEGNATIQTDVLLTTAALPAEVVSARTSLAVYRPSSGSGLRTVDRDAALCLARTIAVKASCNGGQDEWTYHLDTQQVAPNVRVCEASKARVYVVFTVNERSTVRTARSLSVEVSAVWQKEEVEIKARAKEAKEEAERKAKEDAELAERKAREAEEKAARDEMHKWVEEERLARKAEADARAEEKQAREVEQKWREEFRVQWEAERAARAAAASVPKPAPSVEAAPDVADDNIQYHIKETMARLNIQPCAQGYEFVKVENGYRCKGGSHFVTFEQLGMKAEEKPKPTIAAAPANADDNVQQQIKDTMAKLNMAPCPQGYAFVKTDTGYKCKGGGHFVTFEQLGMK</sequence>
<dbReference type="EMBL" id="JARKIF010000023">
    <property type="protein sequence ID" value="KAJ7615932.1"/>
    <property type="molecule type" value="Genomic_DNA"/>
</dbReference>
<evidence type="ECO:0000313" key="3">
    <source>
        <dbReference type="Proteomes" id="UP001221142"/>
    </source>
</evidence>